<name>A0A0Q0U0J7_9CORY</name>
<dbReference type="PATRIC" id="fig|1544416.3.peg.310"/>
<evidence type="ECO:0000256" key="1">
    <source>
        <dbReference type="SAM" id="SignalP"/>
    </source>
</evidence>
<organism evidence="2 3">
    <name type="scientific">Corynebacterium oculi</name>
    <dbReference type="NCBI Taxonomy" id="1544416"/>
    <lineage>
        <taxon>Bacteria</taxon>
        <taxon>Bacillati</taxon>
        <taxon>Actinomycetota</taxon>
        <taxon>Actinomycetes</taxon>
        <taxon>Mycobacteriales</taxon>
        <taxon>Corynebacteriaceae</taxon>
        <taxon>Corynebacterium</taxon>
    </lineage>
</organism>
<gene>
    <name evidence="2" type="ORF">Cocul_00306</name>
</gene>
<dbReference type="EMBL" id="LKST01000001">
    <property type="protein sequence ID" value="KQB85168.1"/>
    <property type="molecule type" value="Genomic_DNA"/>
</dbReference>
<evidence type="ECO:0000313" key="3">
    <source>
        <dbReference type="Proteomes" id="UP000050517"/>
    </source>
</evidence>
<protein>
    <recommendedName>
        <fullName evidence="4">Secreted protein</fullName>
    </recommendedName>
</protein>
<dbReference type="AlphaFoldDB" id="A0A0Q0U0J7"/>
<feature type="chain" id="PRO_5006184434" description="Secreted protein" evidence="1">
    <location>
        <begin position="28"/>
        <end position="85"/>
    </location>
</feature>
<accession>A0A0Q0U0J7</accession>
<dbReference type="OrthoDB" id="4427950at2"/>
<keyword evidence="1" id="KW-0732">Signal</keyword>
<proteinExistence type="predicted"/>
<dbReference type="Proteomes" id="UP000050517">
    <property type="component" value="Unassembled WGS sequence"/>
</dbReference>
<feature type="signal peptide" evidence="1">
    <location>
        <begin position="1"/>
        <end position="27"/>
    </location>
</feature>
<reference evidence="2 3" key="1">
    <citation type="submission" date="2015-10" db="EMBL/GenBank/DDBJ databases">
        <title>Corynebacteirum lowii and Corynebacterium oculi species nova, derived from human clinical disease and and emended description of Corynebacterium mastiditis.</title>
        <authorList>
            <person name="Bernard K."/>
            <person name="Pacheco A.L."/>
            <person name="Mcdougall C."/>
            <person name="Burtx T."/>
            <person name="Weibe D."/>
            <person name="Tyler S."/>
            <person name="Olson A.B."/>
            <person name="Cnockaert M."/>
            <person name="Eguchi H."/>
            <person name="Kuwahara T."/>
            <person name="Nakayama-Imaohji H."/>
            <person name="Boudewijins M."/>
            <person name="Van Hoecke F."/>
            <person name="Bernier A.-M."/>
            <person name="Vandamme P."/>
        </authorList>
    </citation>
    <scope>NUCLEOTIDE SEQUENCE [LARGE SCALE GENOMIC DNA]</scope>
    <source>
        <strain evidence="2 3">NML 130210</strain>
    </source>
</reference>
<evidence type="ECO:0000313" key="2">
    <source>
        <dbReference type="EMBL" id="KQB85168.1"/>
    </source>
</evidence>
<sequence length="85" mass="8480">MKLSRKLAVSVAAVSIATTTAVAPAMAATPAAPKAPKSYEEQVQQAELTGKRLDNAKKGVETAKGIVDTLGGLGGLFGVNNGGGK</sequence>
<evidence type="ECO:0008006" key="4">
    <source>
        <dbReference type="Google" id="ProtNLM"/>
    </source>
</evidence>
<dbReference type="RefSeq" id="WP_055121536.1">
    <property type="nucleotide sequence ID" value="NZ_LKST01000001.1"/>
</dbReference>
<keyword evidence="3" id="KW-1185">Reference proteome</keyword>
<comment type="caution">
    <text evidence="2">The sequence shown here is derived from an EMBL/GenBank/DDBJ whole genome shotgun (WGS) entry which is preliminary data.</text>
</comment>